<reference evidence="1 2" key="1">
    <citation type="submission" date="2017-05" db="EMBL/GenBank/DDBJ databases">
        <authorList>
            <person name="Varghese N."/>
            <person name="Submissions S."/>
        </authorList>
    </citation>
    <scope>NUCLEOTIDE SEQUENCE [LARGE SCALE GENOMIC DNA]</scope>
    <source>
        <strain evidence="1 2">DSM 29371</strain>
    </source>
</reference>
<organism evidence="1 2">
    <name type="scientific">Chryseobacterium rhizoplanae</name>
    <dbReference type="NCBI Taxonomy" id="1609531"/>
    <lineage>
        <taxon>Bacteria</taxon>
        <taxon>Pseudomonadati</taxon>
        <taxon>Bacteroidota</taxon>
        <taxon>Flavobacteriia</taxon>
        <taxon>Flavobacteriales</taxon>
        <taxon>Weeksellaceae</taxon>
        <taxon>Chryseobacterium group</taxon>
        <taxon>Chryseobacterium</taxon>
    </lineage>
</organism>
<dbReference type="RefSeq" id="WP_142717673.1">
    <property type="nucleotide sequence ID" value="NZ_FXTC01000003.1"/>
</dbReference>
<dbReference type="Proteomes" id="UP000316916">
    <property type="component" value="Unassembled WGS sequence"/>
</dbReference>
<dbReference type="EMBL" id="FXTC01000003">
    <property type="protein sequence ID" value="SMO60126.1"/>
    <property type="molecule type" value="Genomic_DNA"/>
</dbReference>
<name>A0A521CL04_9FLAO</name>
<keyword evidence="2" id="KW-1185">Reference proteome</keyword>
<evidence type="ECO:0000313" key="2">
    <source>
        <dbReference type="Proteomes" id="UP000316916"/>
    </source>
</evidence>
<protein>
    <submittedName>
        <fullName evidence="1">Uncharacterized protein</fullName>
    </submittedName>
</protein>
<dbReference type="AlphaFoldDB" id="A0A521CL04"/>
<evidence type="ECO:0000313" key="1">
    <source>
        <dbReference type="EMBL" id="SMO60126.1"/>
    </source>
</evidence>
<accession>A0A521CL04</accession>
<gene>
    <name evidence="1" type="ORF">SAMN06265171_103122</name>
</gene>
<sequence length="191" mass="22625">MCRYARKTYKSHYVCFKCRKSFKQPDTYDIIRRIEKEKIYYEPGGKIFRKVGYVFTKAETKELEKIVSNLENRIIKCPECTSVMADLGKDFKAPKKTAVKEWKIAESLFKTGKCFHSCGCDGIGYIPKNPKDYEVYLNNILKKYQEYLIDCQNAPIEECPEKIEEIKYWSDNIQKIKTEIIDNKFEIMQIM</sequence>
<proteinExistence type="predicted"/>